<evidence type="ECO:0000256" key="3">
    <source>
        <dbReference type="ARBA" id="ARBA00022960"/>
    </source>
</evidence>
<dbReference type="STRING" id="1121014.N788_06500"/>
<feature type="binding site" evidence="7">
    <location>
        <position position="189"/>
    </location>
    <ligand>
        <name>UDP-N-acetyl-alpha-D-muramoyl-L-alanyl-D-glutamate</name>
        <dbReference type="ChEBI" id="CHEBI:83900"/>
    </ligand>
</feature>
<keyword evidence="6 7" id="KW-0961">Cell wall biogenesis/degradation</keyword>
<feature type="domain" description="Mur ligase N-terminal catalytic" evidence="9">
    <location>
        <begin position="25"/>
        <end position="100"/>
    </location>
</feature>
<feature type="binding site" evidence="7">
    <location>
        <position position="32"/>
    </location>
    <ligand>
        <name>UDP-N-acetyl-alpha-D-muramoyl-L-alanyl-D-glutamate</name>
        <dbReference type="ChEBI" id="CHEBI:83900"/>
    </ligand>
</feature>
<dbReference type="InterPro" id="IPR035911">
    <property type="entry name" value="MurE/MurF_N"/>
</dbReference>
<dbReference type="InterPro" id="IPR005761">
    <property type="entry name" value="UDP-N-AcMur-Glu-dNH2Pim_ligase"/>
</dbReference>
<comment type="cofactor">
    <cofactor evidence="7">
        <name>Mg(2+)</name>
        <dbReference type="ChEBI" id="CHEBI:18420"/>
    </cofactor>
</comment>
<dbReference type="EMBL" id="AVCJ01000043">
    <property type="protein sequence ID" value="KFL35920.1"/>
    <property type="molecule type" value="Genomic_DNA"/>
</dbReference>
<dbReference type="PATRIC" id="fig|1121014.3.peg.2205"/>
<feature type="domain" description="Mur ligase central" evidence="11">
    <location>
        <begin position="112"/>
        <end position="314"/>
    </location>
</feature>
<evidence type="ECO:0000259" key="9">
    <source>
        <dbReference type="Pfam" id="PF01225"/>
    </source>
</evidence>
<evidence type="ECO:0000256" key="7">
    <source>
        <dbReference type="HAMAP-Rule" id="MF_00208"/>
    </source>
</evidence>
<comment type="caution">
    <text evidence="7">Lacks conserved residue(s) required for the propagation of feature annotation.</text>
</comment>
<keyword evidence="7" id="KW-0963">Cytoplasm</keyword>
<dbReference type="UniPathway" id="UPA00219"/>
<dbReference type="InterPro" id="IPR004101">
    <property type="entry name" value="Mur_ligase_C"/>
</dbReference>
<comment type="function">
    <text evidence="7">Catalyzes the addition of meso-diaminopimelic acid to the nucleotide precursor UDP-N-acetylmuramoyl-L-alanyl-D-glutamate (UMAG) in the biosynthesis of bacterial cell-wall peptidoglycan.</text>
</comment>
<dbReference type="OrthoDB" id="9800958at2"/>
<dbReference type="GO" id="GO:0005524">
    <property type="term" value="F:ATP binding"/>
    <property type="evidence" value="ECO:0007669"/>
    <property type="project" value="UniProtKB-UniRule"/>
</dbReference>
<dbReference type="HAMAP" id="MF_00208">
    <property type="entry name" value="MurE"/>
    <property type="match status" value="1"/>
</dbReference>
<evidence type="ECO:0000256" key="4">
    <source>
        <dbReference type="ARBA" id="ARBA00022984"/>
    </source>
</evidence>
<name>A0A087MGB7_9GAMM</name>
<evidence type="ECO:0000256" key="1">
    <source>
        <dbReference type="ARBA" id="ARBA00005898"/>
    </source>
</evidence>
<keyword evidence="7" id="KW-0067">ATP-binding</keyword>
<comment type="caution">
    <text evidence="12">The sequence shown here is derived from an EMBL/GenBank/DDBJ whole genome shotgun (WGS) entry which is preliminary data.</text>
</comment>
<dbReference type="EC" id="6.3.2.13" evidence="7"/>
<organism evidence="12 13">
    <name type="scientific">Arenimonas donghaensis DSM 18148 = HO3-R19</name>
    <dbReference type="NCBI Taxonomy" id="1121014"/>
    <lineage>
        <taxon>Bacteria</taxon>
        <taxon>Pseudomonadati</taxon>
        <taxon>Pseudomonadota</taxon>
        <taxon>Gammaproteobacteria</taxon>
        <taxon>Lysobacterales</taxon>
        <taxon>Lysobacteraceae</taxon>
        <taxon>Arenimonas</taxon>
    </lineage>
</organism>
<comment type="pathway">
    <text evidence="7 8">Cell wall biogenesis; peptidoglycan biosynthesis.</text>
</comment>
<feature type="domain" description="Mur ligase C-terminal" evidence="10">
    <location>
        <begin position="337"/>
        <end position="464"/>
    </location>
</feature>
<dbReference type="Pfam" id="PF01225">
    <property type="entry name" value="Mur_ligase"/>
    <property type="match status" value="1"/>
</dbReference>
<comment type="subcellular location">
    <subcellularLocation>
        <location evidence="7 8">Cytoplasm</location>
    </subcellularLocation>
</comment>
<feature type="binding site" evidence="7">
    <location>
        <begin position="156"/>
        <end position="157"/>
    </location>
    <ligand>
        <name>UDP-N-acetyl-alpha-D-muramoyl-L-alanyl-D-glutamate</name>
        <dbReference type="ChEBI" id="CHEBI:83900"/>
    </ligand>
</feature>
<accession>A0A087MGB7</accession>
<dbReference type="GO" id="GO:0051301">
    <property type="term" value="P:cell division"/>
    <property type="evidence" value="ECO:0007669"/>
    <property type="project" value="UniProtKB-KW"/>
</dbReference>
<dbReference type="GO" id="GO:0000287">
    <property type="term" value="F:magnesium ion binding"/>
    <property type="evidence" value="ECO:0007669"/>
    <property type="project" value="UniProtKB-UniRule"/>
</dbReference>
<feature type="binding site" evidence="7">
    <location>
        <begin position="114"/>
        <end position="120"/>
    </location>
    <ligand>
        <name>ATP</name>
        <dbReference type="ChEBI" id="CHEBI:30616"/>
    </ligand>
</feature>
<dbReference type="InterPro" id="IPR036615">
    <property type="entry name" value="Mur_ligase_C_dom_sf"/>
</dbReference>
<protein>
    <recommendedName>
        <fullName evidence="7">UDP-N-acetylmuramoyl-L-alanyl-D-glutamate--2,6-diaminopimelate ligase</fullName>
        <ecNumber evidence="7">6.3.2.13</ecNumber>
    </recommendedName>
    <alternativeName>
        <fullName evidence="7">Meso-A2pm-adding enzyme</fullName>
    </alternativeName>
    <alternativeName>
        <fullName evidence="7">Meso-diaminopimelate-adding enzyme</fullName>
    </alternativeName>
    <alternativeName>
        <fullName evidence="7">UDP-MurNAc-L-Ala-D-Glu:meso-diaminopimelate ligase</fullName>
    </alternativeName>
    <alternativeName>
        <fullName evidence="7">UDP-MurNAc-tripeptide synthetase</fullName>
    </alternativeName>
    <alternativeName>
        <fullName evidence="7">UDP-N-acetylmuramyl-tripeptide synthetase</fullName>
    </alternativeName>
</protein>
<evidence type="ECO:0000256" key="5">
    <source>
        <dbReference type="ARBA" id="ARBA00023306"/>
    </source>
</evidence>
<proteinExistence type="inferred from homology"/>
<dbReference type="PANTHER" id="PTHR23135">
    <property type="entry name" value="MUR LIGASE FAMILY MEMBER"/>
    <property type="match status" value="1"/>
</dbReference>
<dbReference type="GO" id="GO:0008765">
    <property type="term" value="F:UDP-N-acetylmuramoylalanyl-D-glutamate-2,6-diaminopimelate ligase activity"/>
    <property type="evidence" value="ECO:0007669"/>
    <property type="project" value="UniProtKB-UniRule"/>
</dbReference>
<dbReference type="GO" id="GO:0008360">
    <property type="term" value="P:regulation of cell shape"/>
    <property type="evidence" value="ECO:0007669"/>
    <property type="project" value="UniProtKB-KW"/>
</dbReference>
<evidence type="ECO:0000313" key="13">
    <source>
        <dbReference type="Proteomes" id="UP000029085"/>
    </source>
</evidence>
<reference evidence="12 13" key="2">
    <citation type="journal article" date="2015" name="Stand. Genomic Sci.">
        <title>High quality draft genomic sequence of Arenimonas donghaensis DSM 18148(T).</title>
        <authorList>
            <person name="Chen F."/>
            <person name="Wang H."/>
            <person name="Cao Y."/>
            <person name="Li X."/>
            <person name="Wang G."/>
        </authorList>
    </citation>
    <scope>NUCLEOTIDE SEQUENCE [LARGE SCALE GENOMIC DNA]</scope>
    <source>
        <strain evidence="12 13">HO3-R19</strain>
    </source>
</reference>
<keyword evidence="3 7" id="KW-0133">Cell shape</keyword>
<feature type="binding site" evidence="7">
    <location>
        <position position="462"/>
    </location>
    <ligand>
        <name>meso-2,6-diaminopimelate</name>
        <dbReference type="ChEBI" id="CHEBI:57791"/>
    </ligand>
</feature>
<keyword evidence="2 7" id="KW-0132">Cell division</keyword>
<gene>
    <name evidence="7" type="primary">murE</name>
    <name evidence="12" type="ORF">N788_06500</name>
</gene>
<evidence type="ECO:0000256" key="8">
    <source>
        <dbReference type="RuleBase" id="RU004135"/>
    </source>
</evidence>
<keyword evidence="5 7" id="KW-0131">Cell cycle</keyword>
<dbReference type="PANTHER" id="PTHR23135:SF4">
    <property type="entry name" value="UDP-N-ACETYLMURAMOYL-L-ALANYL-D-GLUTAMATE--2,6-DIAMINOPIMELATE LIGASE MURE HOMOLOG, CHLOROPLASTIC"/>
    <property type="match status" value="1"/>
</dbReference>
<comment type="PTM">
    <text evidence="7">Carboxylation is probably crucial for Mg(2+) binding and, consequently, for the gamma-phosphate positioning of ATP.</text>
</comment>
<dbReference type="Gene3D" id="3.40.1190.10">
    <property type="entry name" value="Mur-like, catalytic domain"/>
    <property type="match status" value="1"/>
</dbReference>
<dbReference type="Proteomes" id="UP000029085">
    <property type="component" value="Unassembled WGS sequence"/>
</dbReference>
<keyword evidence="4 7" id="KW-0573">Peptidoglycan synthesis</keyword>
<reference evidence="13" key="1">
    <citation type="submission" date="2013-08" db="EMBL/GenBank/DDBJ databases">
        <title>Genome sequencing of Arenimonas donghaensis.</title>
        <authorList>
            <person name="Chen F."/>
            <person name="Wang G."/>
        </authorList>
    </citation>
    <scope>NUCLEOTIDE SEQUENCE [LARGE SCALE GENOMIC DNA]</scope>
    <source>
        <strain evidence="13">HO3-R19</strain>
    </source>
</reference>
<evidence type="ECO:0000256" key="6">
    <source>
        <dbReference type="ARBA" id="ARBA00023316"/>
    </source>
</evidence>
<dbReference type="GO" id="GO:0009252">
    <property type="term" value="P:peptidoglycan biosynthetic process"/>
    <property type="evidence" value="ECO:0007669"/>
    <property type="project" value="UniProtKB-UniRule"/>
</dbReference>
<evidence type="ECO:0000259" key="10">
    <source>
        <dbReference type="Pfam" id="PF02875"/>
    </source>
</evidence>
<evidence type="ECO:0000256" key="2">
    <source>
        <dbReference type="ARBA" id="ARBA00022618"/>
    </source>
</evidence>
<dbReference type="Pfam" id="PF08245">
    <property type="entry name" value="Mur_ligase_M"/>
    <property type="match status" value="1"/>
</dbReference>
<sequence length="492" mass="51449">MTRAMPLHQLLEGLALAPPGLDPLVRGLGADSRDLREGDAFIALAGERTHGLRHLGQAEAAGVSVILFEPPAPDGMALPANAVAFPGLRARQGELANRFYDAPSKAMRVVGVTGTNGKTSTVQLITQALALAGVTAGSIGTLGAGLHGQLRPGERTTPDVVAVHRLLAGMRDDGASHVAMEVSSHALAQGRVDAVAFQVAVFTNLTRDHLDFHGSMQAYGEAKALLFDWPGLDAVVINLDDAFGVRLAARIAPEVRFIGTSARGASQASLRADAVRLGPEGLHFELAEAGERHPVVSPLLGRFNVDNLLAVAGTLRALGWSLAEVAAMLPRLSPVGGRMSRVGGVQGQPLVVVDYAHTPDALEQALASLREHTPGRLTCVFGCGGERDAGKRPQMAAIAEAGADRIIVTDDNPRNEDGDAIVAAILAGFSRADVARVERDRRRAIALALENAGAGDIVLVAGKGHEPYQEIAGVRHAFDDLQVARGLLEARA</sequence>
<dbReference type="Gene3D" id="3.90.190.20">
    <property type="entry name" value="Mur ligase, C-terminal domain"/>
    <property type="match status" value="1"/>
</dbReference>
<feature type="binding site" evidence="7">
    <location>
        <position position="183"/>
    </location>
    <ligand>
        <name>UDP-N-acetyl-alpha-D-muramoyl-L-alanyl-D-glutamate</name>
        <dbReference type="ChEBI" id="CHEBI:83900"/>
    </ligand>
</feature>
<comment type="similarity">
    <text evidence="1 7">Belongs to the MurCDEF family. MurE subfamily.</text>
</comment>
<evidence type="ECO:0000313" key="12">
    <source>
        <dbReference type="EMBL" id="KFL35920.1"/>
    </source>
</evidence>
<dbReference type="NCBIfam" id="NF001126">
    <property type="entry name" value="PRK00139.1-4"/>
    <property type="match status" value="1"/>
</dbReference>
<dbReference type="Pfam" id="PF02875">
    <property type="entry name" value="Mur_ligase_C"/>
    <property type="match status" value="1"/>
</dbReference>
<feature type="short sequence motif" description="Meso-diaminopimelate recognition motif" evidence="7">
    <location>
        <begin position="411"/>
        <end position="414"/>
    </location>
</feature>
<dbReference type="InterPro" id="IPR036565">
    <property type="entry name" value="Mur-like_cat_sf"/>
</dbReference>
<dbReference type="SUPFAM" id="SSF63418">
    <property type="entry name" value="MurE/MurF N-terminal domain"/>
    <property type="match status" value="1"/>
</dbReference>
<dbReference type="SUPFAM" id="SSF53623">
    <property type="entry name" value="MurD-like peptide ligases, catalytic domain"/>
    <property type="match status" value="1"/>
</dbReference>
<feature type="binding site" evidence="7">
    <location>
        <begin position="411"/>
        <end position="414"/>
    </location>
    <ligand>
        <name>meso-2,6-diaminopimelate</name>
        <dbReference type="ChEBI" id="CHEBI:57791"/>
    </ligand>
</feature>
<dbReference type="SUPFAM" id="SSF53244">
    <property type="entry name" value="MurD-like peptide ligases, peptide-binding domain"/>
    <property type="match status" value="1"/>
</dbReference>
<dbReference type="AlphaFoldDB" id="A0A087MGB7"/>
<keyword evidence="7" id="KW-0547">Nucleotide-binding</keyword>
<dbReference type="GO" id="GO:0071555">
    <property type="term" value="P:cell wall organization"/>
    <property type="evidence" value="ECO:0007669"/>
    <property type="project" value="UniProtKB-KW"/>
</dbReference>
<feature type="binding site" evidence="7">
    <location>
        <position position="191"/>
    </location>
    <ligand>
        <name>UDP-N-acetyl-alpha-D-muramoyl-L-alanyl-D-glutamate</name>
        <dbReference type="ChEBI" id="CHEBI:83900"/>
    </ligand>
</feature>
<dbReference type="InterPro" id="IPR013221">
    <property type="entry name" value="Mur_ligase_cen"/>
</dbReference>
<dbReference type="Gene3D" id="3.40.1390.10">
    <property type="entry name" value="MurE/MurF, N-terminal domain"/>
    <property type="match status" value="1"/>
</dbReference>
<dbReference type="InterPro" id="IPR000713">
    <property type="entry name" value="Mur_ligase_N"/>
</dbReference>
<feature type="binding site" evidence="7">
    <location>
        <position position="466"/>
    </location>
    <ligand>
        <name>meso-2,6-diaminopimelate</name>
        <dbReference type="ChEBI" id="CHEBI:57791"/>
    </ligand>
</feature>
<feature type="binding site" evidence="7">
    <location>
        <position position="387"/>
    </location>
    <ligand>
        <name>meso-2,6-diaminopimelate</name>
        <dbReference type="ChEBI" id="CHEBI:57791"/>
    </ligand>
</feature>
<keyword evidence="7" id="KW-0460">Magnesium</keyword>
<dbReference type="NCBIfam" id="NF001124">
    <property type="entry name" value="PRK00139.1-2"/>
    <property type="match status" value="1"/>
</dbReference>
<keyword evidence="13" id="KW-1185">Reference proteome</keyword>
<dbReference type="NCBIfam" id="TIGR01085">
    <property type="entry name" value="murE"/>
    <property type="match status" value="1"/>
</dbReference>
<evidence type="ECO:0000259" key="11">
    <source>
        <dbReference type="Pfam" id="PF08245"/>
    </source>
</evidence>
<dbReference type="GO" id="GO:0005737">
    <property type="term" value="C:cytoplasm"/>
    <property type="evidence" value="ECO:0007669"/>
    <property type="project" value="UniProtKB-SubCell"/>
</dbReference>
<keyword evidence="7" id="KW-0436">Ligase</keyword>
<feature type="modified residue" description="N6-carboxylysine" evidence="7">
    <location>
        <position position="223"/>
    </location>
</feature>
<comment type="catalytic activity">
    <reaction evidence="7">
        <text>UDP-N-acetyl-alpha-D-muramoyl-L-alanyl-D-glutamate + meso-2,6-diaminopimelate + ATP = UDP-N-acetyl-alpha-D-muramoyl-L-alanyl-gamma-D-glutamyl-meso-2,6-diaminopimelate + ADP + phosphate + H(+)</text>
        <dbReference type="Rhea" id="RHEA:23676"/>
        <dbReference type="ChEBI" id="CHEBI:15378"/>
        <dbReference type="ChEBI" id="CHEBI:30616"/>
        <dbReference type="ChEBI" id="CHEBI:43474"/>
        <dbReference type="ChEBI" id="CHEBI:57791"/>
        <dbReference type="ChEBI" id="CHEBI:83900"/>
        <dbReference type="ChEBI" id="CHEBI:83905"/>
        <dbReference type="ChEBI" id="CHEBI:456216"/>
        <dbReference type="EC" id="6.3.2.13"/>
    </reaction>
</comment>